<dbReference type="EMBL" id="PNIM01000008">
    <property type="protein sequence ID" value="PMB75678.1"/>
    <property type="molecule type" value="Genomic_DNA"/>
</dbReference>
<keyword evidence="4 6" id="KW-1133">Transmembrane helix</keyword>
<evidence type="ECO:0000256" key="6">
    <source>
        <dbReference type="SAM" id="Phobius"/>
    </source>
</evidence>
<feature type="transmembrane region" description="Helical" evidence="6">
    <location>
        <begin position="54"/>
        <end position="73"/>
    </location>
</feature>
<proteinExistence type="predicted"/>
<protein>
    <recommendedName>
        <fullName evidence="11">Energy-coupling factor transporter transmembrane protein EcfT</fullName>
    </recommendedName>
</protein>
<comment type="caution">
    <text evidence="9">The sequence shown here is derived from an EMBL/GenBank/DDBJ whole genome shotgun (WGS) entry which is preliminary data.</text>
</comment>
<dbReference type="GeneID" id="12449654"/>
<dbReference type="InterPro" id="IPR051611">
    <property type="entry name" value="ECF_transporter_component"/>
</dbReference>
<reference evidence="7" key="2">
    <citation type="journal article" date="2020" name="mSystems">
        <title>Genome- and Community-Level Interaction Insights into Carbon Utilization and Element Cycling Functions of Hydrothermarchaeota in Hydrothermal Sediment.</title>
        <authorList>
            <person name="Zhou Z."/>
            <person name="Liu Y."/>
            <person name="Xu W."/>
            <person name="Pan J."/>
            <person name="Luo Z.H."/>
            <person name="Li M."/>
        </authorList>
    </citation>
    <scope>NUCLEOTIDE SEQUENCE [LARGE SCALE GENOMIC DNA]</scope>
    <source>
        <strain evidence="7">SpSt-1261</strain>
    </source>
</reference>
<dbReference type="Proteomes" id="UP000652307">
    <property type="component" value="Unassembled WGS sequence"/>
</dbReference>
<evidence type="ECO:0000256" key="4">
    <source>
        <dbReference type="ARBA" id="ARBA00022989"/>
    </source>
</evidence>
<evidence type="ECO:0000313" key="7">
    <source>
        <dbReference type="EMBL" id="HEW64022.1"/>
    </source>
</evidence>
<evidence type="ECO:0000256" key="5">
    <source>
        <dbReference type="ARBA" id="ARBA00023136"/>
    </source>
</evidence>
<evidence type="ECO:0000313" key="9">
    <source>
        <dbReference type="EMBL" id="PMB75678.1"/>
    </source>
</evidence>
<dbReference type="EMBL" id="DSFH01000046">
    <property type="protein sequence ID" value="HEW64022.1"/>
    <property type="molecule type" value="Genomic_DNA"/>
</dbReference>
<evidence type="ECO:0000256" key="2">
    <source>
        <dbReference type="ARBA" id="ARBA00022475"/>
    </source>
</evidence>
<evidence type="ECO:0000313" key="10">
    <source>
        <dbReference type="Proteomes" id="UP000237153"/>
    </source>
</evidence>
<dbReference type="PANTHER" id="PTHR34857:SF2">
    <property type="entry name" value="SLL0384 PROTEIN"/>
    <property type="match status" value="1"/>
</dbReference>
<dbReference type="PANTHER" id="PTHR34857">
    <property type="entry name" value="SLL0384 PROTEIN"/>
    <property type="match status" value="1"/>
</dbReference>
<keyword evidence="3 6" id="KW-0812">Transmembrane</keyword>
<dbReference type="RefSeq" id="WP_014557719.1">
    <property type="nucleotide sequence ID" value="NZ_DSFH01000046.1"/>
</dbReference>
<dbReference type="InterPro" id="IPR003339">
    <property type="entry name" value="ABC/ECF_trnsptr_transmembrane"/>
</dbReference>
<comment type="subcellular location">
    <subcellularLocation>
        <location evidence="1">Membrane</location>
        <topology evidence="1">Multi-pass membrane protein</topology>
    </subcellularLocation>
</comment>
<keyword evidence="5 6" id="KW-0472">Membrane</keyword>
<sequence>MEHRKIKPSMLFIYAIAVSIMAFVFNLPSSLLIPSLLNFILGICYGRKTLPMKLIFVILMINAWGALINGIYFHNTGPMLFKIGGLSVRYNALTSFLLVNLRFFLIIGSTLFMLGMSGGSRELIRSLERDLGMPPWIAFSISHAFRLFPLISRDYRELQIARKERKAGTNILNPLILKEVLISILNVSYERAQWSGISAELRGVKLRKRIKKEKLSIYDIFILSLIAVEWAIAIIFVKFL</sequence>
<dbReference type="GO" id="GO:0005886">
    <property type="term" value="C:plasma membrane"/>
    <property type="evidence" value="ECO:0007669"/>
    <property type="project" value="UniProtKB-ARBA"/>
</dbReference>
<dbReference type="Proteomes" id="UP000237153">
    <property type="component" value="Unassembled WGS sequence"/>
</dbReference>
<dbReference type="AlphaFoldDB" id="A0A2J6N2U6"/>
<dbReference type="EMBL" id="JADEZV010000002">
    <property type="protein sequence ID" value="MBE9391178.1"/>
    <property type="molecule type" value="Genomic_DNA"/>
</dbReference>
<reference evidence="9 10" key="1">
    <citation type="submission" date="2018-01" db="EMBL/GenBank/DDBJ databases">
        <title>Metagenomic assembled genomes from two thermal pools in the Uzon Caldera, Kamchatka, Russia.</title>
        <authorList>
            <person name="Wilkins L."/>
            <person name="Ettinger C."/>
        </authorList>
    </citation>
    <scope>NUCLEOTIDE SEQUENCE [LARGE SCALE GENOMIC DNA]</scope>
    <source>
        <strain evidence="9">ZAV-06</strain>
    </source>
</reference>
<evidence type="ECO:0000256" key="1">
    <source>
        <dbReference type="ARBA" id="ARBA00004141"/>
    </source>
</evidence>
<dbReference type="OMA" id="VVDWGWI"/>
<evidence type="ECO:0000256" key="3">
    <source>
        <dbReference type="ARBA" id="ARBA00022692"/>
    </source>
</evidence>
<evidence type="ECO:0000313" key="8">
    <source>
        <dbReference type="EMBL" id="MBE9391178.1"/>
    </source>
</evidence>
<feature type="transmembrane region" description="Helical" evidence="6">
    <location>
        <begin position="215"/>
        <end position="237"/>
    </location>
</feature>
<dbReference type="Proteomes" id="UP000886076">
    <property type="component" value="Unassembled WGS sequence"/>
</dbReference>
<evidence type="ECO:0008006" key="11">
    <source>
        <dbReference type="Google" id="ProtNLM"/>
    </source>
</evidence>
<accession>A0A2J6N2U6</accession>
<dbReference type="CDD" id="cd16914">
    <property type="entry name" value="EcfT"/>
    <property type="match status" value="1"/>
</dbReference>
<gene>
    <name evidence="9" type="ORF">C0188_02135</name>
    <name evidence="7" type="ORF">ENO39_03085</name>
    <name evidence="8" type="ORF">IOK49_03675</name>
</gene>
<keyword evidence="2" id="KW-1003">Cell membrane</keyword>
<organism evidence="9 10">
    <name type="scientific">Fervidicoccus fontis</name>
    <dbReference type="NCBI Taxonomy" id="683846"/>
    <lineage>
        <taxon>Archaea</taxon>
        <taxon>Thermoproteota</taxon>
        <taxon>Thermoprotei</taxon>
        <taxon>Fervidicoccales</taxon>
        <taxon>Fervidicoccaceae</taxon>
        <taxon>Fervidicoccus</taxon>
    </lineage>
</organism>
<name>A0A2J6N2U6_9CREN</name>
<feature type="transmembrane region" description="Helical" evidence="6">
    <location>
        <begin position="93"/>
        <end position="116"/>
    </location>
</feature>
<reference evidence="8" key="3">
    <citation type="submission" date="2020-10" db="EMBL/GenBank/DDBJ databases">
        <title>Fervidococcus fontis strain 3639Fd - the first crenarchaeon capable of growth on lipids.</title>
        <authorList>
            <person name="Kochetkova T.V."/>
            <person name="Elcheninov A.G."/>
            <person name="Toschakov S.V."/>
            <person name="Kublanov I.V."/>
        </authorList>
    </citation>
    <scope>NUCLEOTIDE SEQUENCE</scope>
    <source>
        <strain evidence="8">3639Fd</strain>
    </source>
</reference>
<dbReference type="Pfam" id="PF02361">
    <property type="entry name" value="CbiQ"/>
    <property type="match status" value="1"/>
</dbReference>
<feature type="transmembrane region" description="Helical" evidence="6">
    <location>
        <begin position="12"/>
        <end position="34"/>
    </location>
</feature>